<comment type="similarity">
    <text evidence="7">Belongs to the transferase hexapeptide repeat family. LpxD subfamily.</text>
</comment>
<keyword evidence="5 7" id="KW-0443">Lipid metabolism</keyword>
<dbReference type="InterPro" id="IPR020573">
    <property type="entry name" value="UDP_GlcNAc_AcTrfase_non-rep"/>
</dbReference>
<dbReference type="SUPFAM" id="SSF51161">
    <property type="entry name" value="Trimeric LpxA-like enzymes"/>
    <property type="match status" value="1"/>
</dbReference>
<comment type="pathway">
    <text evidence="7">Bacterial outer membrane biogenesis; LPS lipid A biosynthesis.</text>
</comment>
<keyword evidence="10" id="KW-1185">Reference proteome</keyword>
<proteinExistence type="inferred from homology"/>
<dbReference type="Proteomes" id="UP000295499">
    <property type="component" value="Unassembled WGS sequence"/>
</dbReference>
<dbReference type="AlphaFoldDB" id="A0A4R6IBA2"/>
<comment type="catalytic activity">
    <reaction evidence="7">
        <text>a UDP-3-O-[(3R)-3-hydroxyacyl]-alpha-D-glucosamine + a (3R)-hydroxyacyl-[ACP] = a UDP-2-N,3-O-bis[(3R)-3-hydroxyacyl]-alpha-D-glucosamine + holo-[ACP] + H(+)</text>
        <dbReference type="Rhea" id="RHEA:53836"/>
        <dbReference type="Rhea" id="RHEA-COMP:9685"/>
        <dbReference type="Rhea" id="RHEA-COMP:9945"/>
        <dbReference type="ChEBI" id="CHEBI:15378"/>
        <dbReference type="ChEBI" id="CHEBI:64479"/>
        <dbReference type="ChEBI" id="CHEBI:78827"/>
        <dbReference type="ChEBI" id="CHEBI:137740"/>
        <dbReference type="ChEBI" id="CHEBI:137748"/>
        <dbReference type="EC" id="2.3.1.191"/>
    </reaction>
</comment>
<dbReference type="NCBIfam" id="NF002060">
    <property type="entry name" value="PRK00892.1"/>
    <property type="match status" value="1"/>
</dbReference>
<dbReference type="GO" id="GO:0103118">
    <property type="term" value="F:UDP-3-O-[(3R)-3-hydroxyacyl]-glucosamine N-acyltransferase activity"/>
    <property type="evidence" value="ECO:0007669"/>
    <property type="project" value="UniProtKB-EC"/>
</dbReference>
<dbReference type="EMBL" id="SNWM01000007">
    <property type="protein sequence ID" value="TDO19212.1"/>
    <property type="molecule type" value="Genomic_DNA"/>
</dbReference>
<keyword evidence="4 7" id="KW-0677">Repeat</keyword>
<dbReference type="Pfam" id="PF00132">
    <property type="entry name" value="Hexapep"/>
    <property type="match status" value="1"/>
</dbReference>
<evidence type="ECO:0000313" key="9">
    <source>
        <dbReference type="EMBL" id="TDO19212.1"/>
    </source>
</evidence>
<evidence type="ECO:0000256" key="6">
    <source>
        <dbReference type="ARBA" id="ARBA00023315"/>
    </source>
</evidence>
<keyword evidence="3 7" id="KW-0808">Transferase</keyword>
<feature type="domain" description="UDP-3-O-[3-hydroxymyristoyl] glucosamine N-acyltransferase non-repeat region" evidence="8">
    <location>
        <begin position="22"/>
        <end position="89"/>
    </location>
</feature>
<dbReference type="InterPro" id="IPR011004">
    <property type="entry name" value="Trimer_LpxA-like_sf"/>
</dbReference>
<dbReference type="RefSeq" id="WP_133559055.1">
    <property type="nucleotide sequence ID" value="NZ_SNWM01000007.1"/>
</dbReference>
<dbReference type="CDD" id="cd03352">
    <property type="entry name" value="LbH_LpxD"/>
    <property type="match status" value="1"/>
</dbReference>
<evidence type="ECO:0000256" key="3">
    <source>
        <dbReference type="ARBA" id="ARBA00022679"/>
    </source>
</evidence>
<sequence length="361" mass="38627">MQFTAKQISEILSGTIEGDENIQVGELSKIENGKAGALCFLSNPKYENYLYTTEASVVIVGADFVPSQPFKATLIKVKDPYSAFSVLLEKYNEVLNQATEQTGIEEPSFVHPSAKIGKNVYIGAFSYISEHAVIGDNTRISAQVYVGYGVEIGTDSALHPGVKIYNRSVVGNRVIIHSNTVIGSDGFGFAPQPDGTYSKIPQIGNVVIEDDVEIGSNTAIDRATMGSTYIRKGVKLDNLIQIAHNVDVGEHSVVAAQSGISGSSKLGGNSVIGGQVGIAGHLSLAKGTQIGAQAGINFSIAEENKQWHGSPAQPLRDWMRASVIFKQLPNVEKRIAALEATIVKLNAIIEQSITLPNNNER</sequence>
<comment type="subunit">
    <text evidence="7">Homotrimer.</text>
</comment>
<dbReference type="Gene3D" id="2.160.10.10">
    <property type="entry name" value="Hexapeptide repeat proteins"/>
    <property type="match status" value="1"/>
</dbReference>
<comment type="function">
    <text evidence="7">Catalyzes the N-acylation of UDP-3-O-acylglucosamine using 3-hydroxyacyl-ACP as the acyl donor. Is involved in the biosynthesis of lipid A, a phosphorylated glycolipid that anchors the lipopolysaccharide to the outer membrane of the cell.</text>
</comment>
<keyword evidence="1 7" id="KW-0444">Lipid biosynthesis</keyword>
<dbReference type="InterPro" id="IPR001451">
    <property type="entry name" value="Hexapep"/>
</dbReference>
<dbReference type="GO" id="GO:0016410">
    <property type="term" value="F:N-acyltransferase activity"/>
    <property type="evidence" value="ECO:0007669"/>
    <property type="project" value="InterPro"/>
</dbReference>
<dbReference type="PANTHER" id="PTHR43378">
    <property type="entry name" value="UDP-3-O-ACYLGLUCOSAMINE N-ACYLTRANSFERASE"/>
    <property type="match status" value="1"/>
</dbReference>
<protein>
    <recommendedName>
        <fullName evidence="7">UDP-3-O-acylglucosamine N-acyltransferase</fullName>
        <ecNumber evidence="7">2.3.1.191</ecNumber>
    </recommendedName>
</protein>
<dbReference type="InterPro" id="IPR007691">
    <property type="entry name" value="LpxD"/>
</dbReference>
<dbReference type="UniPathway" id="UPA00973"/>
<dbReference type="EC" id="2.3.1.191" evidence="7"/>
<dbReference type="GO" id="GO:0016020">
    <property type="term" value="C:membrane"/>
    <property type="evidence" value="ECO:0007669"/>
    <property type="project" value="GOC"/>
</dbReference>
<feature type="active site" description="Proton acceptor" evidence="7">
    <location>
        <position position="244"/>
    </location>
</feature>
<comment type="caution">
    <text evidence="9">The sequence shown here is derived from an EMBL/GenBank/DDBJ whole genome shotgun (WGS) entry which is preliminary data.</text>
</comment>
<name>A0A4R6IBA2_9SPHI</name>
<dbReference type="PANTHER" id="PTHR43378:SF2">
    <property type="entry name" value="UDP-3-O-ACYLGLUCOSAMINE N-ACYLTRANSFERASE 1, MITOCHONDRIAL-RELATED"/>
    <property type="match status" value="1"/>
</dbReference>
<evidence type="ECO:0000256" key="7">
    <source>
        <dbReference type="HAMAP-Rule" id="MF_00523"/>
    </source>
</evidence>
<organism evidence="9 10">
    <name type="scientific">Pedobacter duraquae</name>
    <dbReference type="NCBI Taxonomy" id="425511"/>
    <lineage>
        <taxon>Bacteria</taxon>
        <taxon>Pseudomonadati</taxon>
        <taxon>Bacteroidota</taxon>
        <taxon>Sphingobacteriia</taxon>
        <taxon>Sphingobacteriales</taxon>
        <taxon>Sphingobacteriaceae</taxon>
        <taxon>Pedobacter</taxon>
    </lineage>
</organism>
<evidence type="ECO:0000256" key="5">
    <source>
        <dbReference type="ARBA" id="ARBA00023098"/>
    </source>
</evidence>
<keyword evidence="6 7" id="KW-0012">Acyltransferase</keyword>
<dbReference type="PROSITE" id="PS00101">
    <property type="entry name" value="HEXAPEP_TRANSFERASES"/>
    <property type="match status" value="2"/>
</dbReference>
<gene>
    <name evidence="7" type="primary">lpxD</name>
    <name evidence="9" type="ORF">CLV32_4451</name>
</gene>
<keyword evidence="2 7" id="KW-0441">Lipid A biosynthesis</keyword>
<dbReference type="GO" id="GO:0009245">
    <property type="term" value="P:lipid A biosynthetic process"/>
    <property type="evidence" value="ECO:0007669"/>
    <property type="project" value="UniProtKB-UniRule"/>
</dbReference>
<evidence type="ECO:0000256" key="2">
    <source>
        <dbReference type="ARBA" id="ARBA00022556"/>
    </source>
</evidence>
<evidence type="ECO:0000256" key="4">
    <source>
        <dbReference type="ARBA" id="ARBA00022737"/>
    </source>
</evidence>
<dbReference type="Gene3D" id="3.40.1390.10">
    <property type="entry name" value="MurE/MurF, N-terminal domain"/>
    <property type="match status" value="1"/>
</dbReference>
<dbReference type="Pfam" id="PF04613">
    <property type="entry name" value="LpxD"/>
    <property type="match status" value="1"/>
</dbReference>
<dbReference type="HAMAP" id="MF_00523">
    <property type="entry name" value="LpxD"/>
    <property type="match status" value="1"/>
</dbReference>
<dbReference type="InterPro" id="IPR018357">
    <property type="entry name" value="Hexapep_transf_CS"/>
</dbReference>
<dbReference type="NCBIfam" id="TIGR01853">
    <property type="entry name" value="lipid_A_lpxD"/>
    <property type="match status" value="1"/>
</dbReference>
<evidence type="ECO:0000259" key="8">
    <source>
        <dbReference type="Pfam" id="PF04613"/>
    </source>
</evidence>
<dbReference type="OrthoDB" id="9784739at2"/>
<reference evidence="9 10" key="1">
    <citation type="submission" date="2019-03" db="EMBL/GenBank/DDBJ databases">
        <title>Genomic Encyclopedia of Archaeal and Bacterial Type Strains, Phase II (KMG-II): from individual species to whole genera.</title>
        <authorList>
            <person name="Goeker M."/>
        </authorList>
    </citation>
    <scope>NUCLEOTIDE SEQUENCE [LARGE SCALE GENOMIC DNA]</scope>
    <source>
        <strain evidence="9 10">DSM 19034</strain>
    </source>
</reference>
<evidence type="ECO:0000256" key="1">
    <source>
        <dbReference type="ARBA" id="ARBA00022516"/>
    </source>
</evidence>
<evidence type="ECO:0000313" key="10">
    <source>
        <dbReference type="Proteomes" id="UP000295499"/>
    </source>
</evidence>
<accession>A0A4R6IBA2</accession>